<dbReference type="Pfam" id="PF03372">
    <property type="entry name" value="Exo_endo_phos"/>
    <property type="match status" value="1"/>
</dbReference>
<protein>
    <recommendedName>
        <fullName evidence="1">Endonuclease/exonuclease/phosphatase domain-containing protein</fullName>
    </recommendedName>
</protein>
<keyword evidence="3" id="KW-1185">Reference proteome</keyword>
<feature type="domain" description="Endonuclease/exonuclease/phosphatase" evidence="1">
    <location>
        <begin position="97"/>
        <end position="325"/>
    </location>
</feature>
<dbReference type="EMBL" id="JBJQOH010000008">
    <property type="protein sequence ID" value="KAL3677231.1"/>
    <property type="molecule type" value="Genomic_DNA"/>
</dbReference>
<evidence type="ECO:0000313" key="3">
    <source>
        <dbReference type="Proteomes" id="UP001633002"/>
    </source>
</evidence>
<evidence type="ECO:0000259" key="1">
    <source>
        <dbReference type="Pfam" id="PF03372"/>
    </source>
</evidence>
<dbReference type="Proteomes" id="UP001633002">
    <property type="component" value="Unassembled WGS sequence"/>
</dbReference>
<dbReference type="SUPFAM" id="SSF56219">
    <property type="entry name" value="DNase I-like"/>
    <property type="match status" value="1"/>
</dbReference>
<name>A0ABD3GH60_9MARC</name>
<dbReference type="AlphaFoldDB" id="A0ABD3GH60"/>
<comment type="caution">
    <text evidence="2">The sequence shown here is derived from an EMBL/GenBank/DDBJ whole genome shotgun (WGS) entry which is preliminary data.</text>
</comment>
<reference evidence="2 3" key="1">
    <citation type="submission" date="2024-09" db="EMBL/GenBank/DDBJ databases">
        <title>Chromosome-scale assembly of Riccia sorocarpa.</title>
        <authorList>
            <person name="Paukszto L."/>
        </authorList>
    </citation>
    <scope>NUCLEOTIDE SEQUENCE [LARGE SCALE GENOMIC DNA]</scope>
    <source>
        <strain evidence="2">LP-2024</strain>
        <tissue evidence="2">Aerial parts of the thallus</tissue>
    </source>
</reference>
<proteinExistence type="predicted"/>
<sequence length="332" mass="37898">MEALETRMRTYAEVTRETHVEALREQEREKSERTAKEVNLRVVGLTESADEDTQKAVTKFFKESLRVVSPWVEQAMRVGRESSGSRTILGGYELWQDADIVALAETWEYKEREREMPGFTQLTLMWNPKRFERGRGFEGIAVWVKTDLAVKCEVEFADPHKQFLTVKLLSQSPAFVIFAYFAPLGSHVYHGREESDPFVSLSQEIIRCQELGPVFIVGDFNGRIGLAQGEEHENQRIWEQTRPGGQWERTSQDRCLNRFGEALIRLLNVCSLTVLNGTKKFPGTDRLTFQATMGGSVVDFVLVTGDGREQVDTLSLLPWQLDSDHCPVKFSL</sequence>
<accession>A0ABD3GH60</accession>
<dbReference type="InterPro" id="IPR005135">
    <property type="entry name" value="Endo/exonuclease/phosphatase"/>
</dbReference>
<dbReference type="Gene3D" id="3.60.10.10">
    <property type="entry name" value="Endonuclease/exonuclease/phosphatase"/>
    <property type="match status" value="1"/>
</dbReference>
<evidence type="ECO:0000313" key="2">
    <source>
        <dbReference type="EMBL" id="KAL3677231.1"/>
    </source>
</evidence>
<gene>
    <name evidence="2" type="ORF">R1sor_027179</name>
</gene>
<organism evidence="2 3">
    <name type="scientific">Riccia sorocarpa</name>
    <dbReference type="NCBI Taxonomy" id="122646"/>
    <lineage>
        <taxon>Eukaryota</taxon>
        <taxon>Viridiplantae</taxon>
        <taxon>Streptophyta</taxon>
        <taxon>Embryophyta</taxon>
        <taxon>Marchantiophyta</taxon>
        <taxon>Marchantiopsida</taxon>
        <taxon>Marchantiidae</taxon>
        <taxon>Marchantiales</taxon>
        <taxon>Ricciaceae</taxon>
        <taxon>Riccia</taxon>
    </lineage>
</organism>
<dbReference type="InterPro" id="IPR036691">
    <property type="entry name" value="Endo/exonu/phosph_ase_sf"/>
</dbReference>